<evidence type="ECO:0000259" key="1">
    <source>
        <dbReference type="PROSITE" id="PS50181"/>
    </source>
</evidence>
<name>A0A2P2QKZ6_RHIMU</name>
<sequence length="341" mass="38472">MEVIQFVKHSEHEDIDKSMQNLTIIPPFVSHLSCRNDCQNQASEPGPPHEAIFFVLAYLPVFELLALSEVCRSLRDAVNKDVLPWLDVFIEKPLSSRLSDEALLRIASKAKGKLRTLALINCGKITDDGLRRVIEKNEFISKLHIPACTGLSPQGIIRVVKMLTQHHNSLNSLQIDGIYNLKKEHLETLSSHLRPNLEKQKPQPIHYHCWRNQPTSRNEGSCHTVDVEVCPRCGNVRMVFDCTKESCKKRNPLSMGCRGCNFCIPRCEECGRCVDMEELEEAICADILCSDCWLHLAKCNLCNNPYCKRHANLQSSPPSSAGFICDVCQIKAKLSSSYDAE</sequence>
<dbReference type="EMBL" id="GGEC01087186">
    <property type="protein sequence ID" value="MBX67670.1"/>
    <property type="molecule type" value="Transcribed_RNA"/>
</dbReference>
<dbReference type="InterPro" id="IPR001810">
    <property type="entry name" value="F-box_dom"/>
</dbReference>
<dbReference type="GO" id="GO:0005737">
    <property type="term" value="C:cytoplasm"/>
    <property type="evidence" value="ECO:0007669"/>
    <property type="project" value="TreeGrafter"/>
</dbReference>
<proteinExistence type="predicted"/>
<evidence type="ECO:0000313" key="2">
    <source>
        <dbReference type="EMBL" id="MBX67670.1"/>
    </source>
</evidence>
<feature type="domain" description="F-box" evidence="1">
    <location>
        <begin position="48"/>
        <end position="88"/>
    </location>
</feature>
<dbReference type="InterPro" id="IPR032675">
    <property type="entry name" value="LRR_dom_sf"/>
</dbReference>
<dbReference type="PANTHER" id="PTHR13382:SF16">
    <property type="entry name" value="F-BOX PROTEIN SKIP28"/>
    <property type="match status" value="1"/>
</dbReference>
<dbReference type="Pfam" id="PF00646">
    <property type="entry name" value="F-box"/>
    <property type="match status" value="1"/>
</dbReference>
<dbReference type="PROSITE" id="PS00198">
    <property type="entry name" value="4FE4S_FER_1"/>
    <property type="match status" value="1"/>
</dbReference>
<dbReference type="PANTHER" id="PTHR13382">
    <property type="entry name" value="MITOCHONDRIAL ATP SYNTHASE COUPLING FACTOR B"/>
    <property type="match status" value="1"/>
</dbReference>
<organism evidence="2">
    <name type="scientific">Rhizophora mucronata</name>
    <name type="common">Asiatic mangrove</name>
    <dbReference type="NCBI Taxonomy" id="61149"/>
    <lineage>
        <taxon>Eukaryota</taxon>
        <taxon>Viridiplantae</taxon>
        <taxon>Streptophyta</taxon>
        <taxon>Embryophyta</taxon>
        <taxon>Tracheophyta</taxon>
        <taxon>Spermatophyta</taxon>
        <taxon>Magnoliopsida</taxon>
        <taxon>eudicotyledons</taxon>
        <taxon>Gunneridae</taxon>
        <taxon>Pentapetalae</taxon>
        <taxon>rosids</taxon>
        <taxon>fabids</taxon>
        <taxon>Malpighiales</taxon>
        <taxon>Rhizophoraceae</taxon>
        <taxon>Rhizophora</taxon>
    </lineage>
</organism>
<dbReference type="Gene3D" id="3.80.10.10">
    <property type="entry name" value="Ribonuclease Inhibitor"/>
    <property type="match status" value="1"/>
</dbReference>
<reference evidence="2" key="1">
    <citation type="submission" date="2018-02" db="EMBL/GenBank/DDBJ databases">
        <title>Rhizophora mucronata_Transcriptome.</title>
        <authorList>
            <person name="Meera S.P."/>
            <person name="Sreeshan A."/>
            <person name="Augustine A."/>
        </authorList>
    </citation>
    <scope>NUCLEOTIDE SEQUENCE</scope>
    <source>
        <tissue evidence="2">Leaf</tissue>
    </source>
</reference>
<dbReference type="SUPFAM" id="SSF52047">
    <property type="entry name" value="RNI-like"/>
    <property type="match status" value="1"/>
</dbReference>
<dbReference type="InterPro" id="IPR050648">
    <property type="entry name" value="F-box_LRR-repeat"/>
</dbReference>
<dbReference type="AlphaFoldDB" id="A0A2P2QKZ6"/>
<dbReference type="PROSITE" id="PS50181">
    <property type="entry name" value="FBOX"/>
    <property type="match status" value="1"/>
</dbReference>
<accession>A0A2P2QKZ6</accession>
<protein>
    <recommendedName>
        <fullName evidence="1">F-box domain-containing protein</fullName>
    </recommendedName>
</protein>
<dbReference type="InterPro" id="IPR017900">
    <property type="entry name" value="4Fe4S_Fe_S_CS"/>
</dbReference>